<proteinExistence type="predicted"/>
<protein>
    <submittedName>
        <fullName evidence="1">Uncharacterized protein</fullName>
    </submittedName>
</protein>
<dbReference type="Proteomes" id="UP000320300">
    <property type="component" value="Unassembled WGS sequence"/>
</dbReference>
<dbReference type="EMBL" id="FXTN01000009">
    <property type="protein sequence ID" value="SMO88131.1"/>
    <property type="molecule type" value="Genomic_DNA"/>
</dbReference>
<keyword evidence="2" id="KW-1185">Reference proteome</keyword>
<organism evidence="1 2">
    <name type="scientific">Pedobacter westerhofensis</name>
    <dbReference type="NCBI Taxonomy" id="425512"/>
    <lineage>
        <taxon>Bacteria</taxon>
        <taxon>Pseudomonadati</taxon>
        <taxon>Bacteroidota</taxon>
        <taxon>Sphingobacteriia</taxon>
        <taxon>Sphingobacteriales</taxon>
        <taxon>Sphingobacteriaceae</taxon>
        <taxon>Pedobacter</taxon>
    </lineage>
</organism>
<name>A0A521EXK0_9SPHI</name>
<accession>A0A521EXK0</accession>
<evidence type="ECO:0000313" key="1">
    <source>
        <dbReference type="EMBL" id="SMO88131.1"/>
    </source>
</evidence>
<evidence type="ECO:0000313" key="2">
    <source>
        <dbReference type="Proteomes" id="UP000320300"/>
    </source>
</evidence>
<gene>
    <name evidence="1" type="ORF">SAMN06265348_109206</name>
</gene>
<sequence>MDEGKPDHDGHICKILQMKKIFKLTALLLFAQLTTLRAQTSGSSDHQAADRGIWNLTASLNPGITFHNPRLVIGADLQVERQLTDLLGLTFSAGFTRITNKTEAVTFTFAPLIPR</sequence>
<dbReference type="AlphaFoldDB" id="A0A521EXK0"/>
<reference evidence="1 2" key="1">
    <citation type="submission" date="2017-05" db="EMBL/GenBank/DDBJ databases">
        <authorList>
            <person name="Varghese N."/>
            <person name="Submissions S."/>
        </authorList>
    </citation>
    <scope>NUCLEOTIDE SEQUENCE [LARGE SCALE GENOMIC DNA]</scope>
    <source>
        <strain evidence="1 2">DSM 19036</strain>
    </source>
</reference>